<sequence length="193" mass="21610">MKNSAHALHYAIAEYGKVLALKNRHDEALEHYREAIRRAVSLKAPEVFFRHYTQCVLESLELTGSYSEVIEFCLKADDHYQTLTVDTPLHRKDHGSVLERCAMIYIRSGDYTSAKACLSDACAVAGKGVLPLSEEVLGYLNRGLSIDSFRLTVLQNKHRYFVVRKGMVDEKNARPLDNGKARKGSGVLLGTPI</sequence>
<comment type="caution">
    <text evidence="1">The sequence shown here is derived from an EMBL/GenBank/DDBJ whole genome shotgun (WGS) entry which is preliminary data.</text>
</comment>
<reference evidence="1 2" key="1">
    <citation type="submission" date="2022-05" db="EMBL/GenBank/DDBJ databases">
        <authorList>
            <person name="Park J.-S."/>
        </authorList>
    </citation>
    <scope>NUCLEOTIDE SEQUENCE [LARGE SCALE GENOMIC DNA]</scope>
    <source>
        <strain evidence="1 2">2012CJ34-2</strain>
    </source>
</reference>
<evidence type="ECO:0008006" key="3">
    <source>
        <dbReference type="Google" id="ProtNLM"/>
    </source>
</evidence>
<name>A0ABT0PJW9_9GAMM</name>
<protein>
    <recommendedName>
        <fullName evidence="3">Tetratricopeptide repeat protein</fullName>
    </recommendedName>
</protein>
<dbReference type="Gene3D" id="1.25.40.10">
    <property type="entry name" value="Tetratricopeptide repeat domain"/>
    <property type="match status" value="1"/>
</dbReference>
<dbReference type="RefSeq" id="WP_249701320.1">
    <property type="nucleotide sequence ID" value="NZ_JAMFLX010000030.1"/>
</dbReference>
<organism evidence="1 2">
    <name type="scientific">Parendozoicomonas callyspongiae</name>
    <dbReference type="NCBI Taxonomy" id="2942213"/>
    <lineage>
        <taxon>Bacteria</taxon>
        <taxon>Pseudomonadati</taxon>
        <taxon>Pseudomonadota</taxon>
        <taxon>Gammaproteobacteria</taxon>
        <taxon>Oceanospirillales</taxon>
        <taxon>Endozoicomonadaceae</taxon>
        <taxon>Parendozoicomonas</taxon>
    </lineage>
</organism>
<keyword evidence="2" id="KW-1185">Reference proteome</keyword>
<dbReference type="InterPro" id="IPR011990">
    <property type="entry name" value="TPR-like_helical_dom_sf"/>
</dbReference>
<accession>A0ABT0PJW9</accession>
<dbReference type="Proteomes" id="UP001203338">
    <property type="component" value="Unassembled WGS sequence"/>
</dbReference>
<dbReference type="SUPFAM" id="SSF48452">
    <property type="entry name" value="TPR-like"/>
    <property type="match status" value="1"/>
</dbReference>
<proteinExistence type="predicted"/>
<gene>
    <name evidence="1" type="ORF">M3P05_17325</name>
</gene>
<evidence type="ECO:0000313" key="2">
    <source>
        <dbReference type="Proteomes" id="UP001203338"/>
    </source>
</evidence>
<evidence type="ECO:0000313" key="1">
    <source>
        <dbReference type="EMBL" id="MCL6271682.1"/>
    </source>
</evidence>
<dbReference type="EMBL" id="JAMFLX010000030">
    <property type="protein sequence ID" value="MCL6271682.1"/>
    <property type="molecule type" value="Genomic_DNA"/>
</dbReference>